<dbReference type="OrthoDB" id="264119at2759"/>
<name>A0A836HGZ5_9TRYP</name>
<feature type="compositionally biased region" description="Polar residues" evidence="1">
    <location>
        <begin position="403"/>
        <end position="415"/>
    </location>
</feature>
<feature type="region of interest" description="Disordered" evidence="1">
    <location>
        <begin position="384"/>
        <end position="415"/>
    </location>
</feature>
<reference evidence="2 3" key="1">
    <citation type="submission" date="2021-02" db="EMBL/GenBank/DDBJ databases">
        <title>Porcisia hertigi Genome sequencing and assembly.</title>
        <authorList>
            <person name="Almutairi H."/>
            <person name="Gatherer D."/>
        </authorList>
    </citation>
    <scope>NUCLEOTIDE SEQUENCE [LARGE SCALE GENOMIC DNA]</scope>
    <source>
        <strain evidence="2 3">C119</strain>
    </source>
</reference>
<organism evidence="2 3">
    <name type="scientific">Porcisia hertigi</name>
    <dbReference type="NCBI Taxonomy" id="2761500"/>
    <lineage>
        <taxon>Eukaryota</taxon>
        <taxon>Discoba</taxon>
        <taxon>Euglenozoa</taxon>
        <taxon>Kinetoplastea</taxon>
        <taxon>Metakinetoplastina</taxon>
        <taxon>Trypanosomatida</taxon>
        <taxon>Trypanosomatidae</taxon>
        <taxon>Leishmaniinae</taxon>
        <taxon>Porcisia</taxon>
    </lineage>
</organism>
<protein>
    <submittedName>
        <fullName evidence="2">Uncharacterized protein</fullName>
    </submittedName>
</protein>
<feature type="compositionally biased region" description="Polar residues" evidence="1">
    <location>
        <begin position="337"/>
        <end position="349"/>
    </location>
</feature>
<dbReference type="AlphaFoldDB" id="A0A836HGZ5"/>
<evidence type="ECO:0000313" key="3">
    <source>
        <dbReference type="Proteomes" id="UP000674318"/>
    </source>
</evidence>
<feature type="compositionally biased region" description="Basic and acidic residues" evidence="1">
    <location>
        <begin position="321"/>
        <end position="332"/>
    </location>
</feature>
<comment type="caution">
    <text evidence="2">The sequence shown here is derived from an EMBL/GenBank/DDBJ whole genome shotgun (WGS) entry which is preliminary data.</text>
</comment>
<dbReference type="EMBL" id="JAFJZO010000035">
    <property type="protein sequence ID" value="KAG5492479.1"/>
    <property type="molecule type" value="Genomic_DNA"/>
</dbReference>
<dbReference type="GeneID" id="94287183"/>
<evidence type="ECO:0000313" key="2">
    <source>
        <dbReference type="EMBL" id="KAG5492479.1"/>
    </source>
</evidence>
<dbReference type="Proteomes" id="UP000674318">
    <property type="component" value="Chromosome 35"/>
</dbReference>
<proteinExistence type="predicted"/>
<dbReference type="RefSeq" id="XP_067753263.1">
    <property type="nucleotide sequence ID" value="XM_067897106.1"/>
</dbReference>
<accession>A0A836HGZ5</accession>
<sequence>MSEQGALPVCTIERSLHTSCLPLWTPHQLPTLEAFDPTHGALRVFSPCSLLRVQQHSASESAYSQHRSADTPAAVVVAEWGSCSAHMTASFDGGKSNFLRCHCSGGHVDGSVAPPSSVTCLNHWVVLKVDGVSHMASVAEAEVPQHSVDVGGGDCRRWVNCRLQLSTVLYASDWQFLMSRQEQSTVTSEGSLVVPSATVAAHEQTPTADMEALSTFFPALHHGRYYATAGAFVHHCRHSDEHLVWCEEDPLVSVEWAAAADEGRAEMLTHTGAGAPMAATDLNSATVECTSAIASETADTRLSHIRGSRKRRHQWLLERERERTTARARHDAMPSATYPSSNERGATSCSGGLTPDTNFMKINSIDCAYLLTLKRSRDCLRANGEDSAPAATADTAHTHEQSSKPPDTQQPPLCTSTGHIEEVLRSSSYAHWYSALRPVCRCALRIPQTPGAPGGVKCGAEQLGGGETQLRALEEVFLHGVTASLALWFCSNDSSSGGGLGCVGMGARQRCEPSSTPSTASAGDAVTLVAALLRDWWKQLTHEATQPFFVSTTSAPASPHPQNSRSSIAYQTWTSLQHWDCVGNPNPAASSVSDPPSQLRHLCVACAIVATCIHRSKEQMLWWNVSSSTLERNQEFAGMASDCEASYEAGIALCDTNADAAAAADQTPSIDCVTSNTLYNSASCRLPRISVEESRRWRHNYRQCMDLVLELLFAEQQSHWSK</sequence>
<dbReference type="KEGG" id="phet:94287183"/>
<gene>
    <name evidence="2" type="ORF">JKF63_01057</name>
</gene>
<feature type="region of interest" description="Disordered" evidence="1">
    <location>
        <begin position="321"/>
        <end position="349"/>
    </location>
</feature>
<evidence type="ECO:0000256" key="1">
    <source>
        <dbReference type="SAM" id="MobiDB-lite"/>
    </source>
</evidence>
<keyword evidence="3" id="KW-1185">Reference proteome</keyword>